<accession>A0A072TWC8</accession>
<gene>
    <name evidence="1" type="ordered locus">MTR_7g406770</name>
</gene>
<dbReference type="EMBL" id="CM001223">
    <property type="protein sequence ID" value="KEH21481.1"/>
    <property type="molecule type" value="Genomic_DNA"/>
</dbReference>
<proteinExistence type="predicted"/>
<evidence type="ECO:0000313" key="1">
    <source>
        <dbReference type="EMBL" id="KEH21481.1"/>
    </source>
</evidence>
<evidence type="ECO:0000313" key="3">
    <source>
        <dbReference type="Proteomes" id="UP000002051"/>
    </source>
</evidence>
<reference evidence="1 3" key="1">
    <citation type="journal article" date="2011" name="Nature">
        <title>The Medicago genome provides insight into the evolution of rhizobial symbioses.</title>
        <authorList>
            <person name="Young N.D."/>
            <person name="Debelle F."/>
            <person name="Oldroyd G.E."/>
            <person name="Geurts R."/>
            <person name="Cannon S.B."/>
            <person name="Udvardi M.K."/>
            <person name="Benedito V.A."/>
            <person name="Mayer K.F."/>
            <person name="Gouzy J."/>
            <person name="Schoof H."/>
            <person name="Van de Peer Y."/>
            <person name="Proost S."/>
            <person name="Cook D.R."/>
            <person name="Meyers B.C."/>
            <person name="Spannagl M."/>
            <person name="Cheung F."/>
            <person name="De Mita S."/>
            <person name="Krishnakumar V."/>
            <person name="Gundlach H."/>
            <person name="Zhou S."/>
            <person name="Mudge J."/>
            <person name="Bharti A.K."/>
            <person name="Murray J.D."/>
            <person name="Naoumkina M.A."/>
            <person name="Rosen B."/>
            <person name="Silverstein K.A."/>
            <person name="Tang H."/>
            <person name="Rombauts S."/>
            <person name="Zhao P.X."/>
            <person name="Zhou P."/>
            <person name="Barbe V."/>
            <person name="Bardou P."/>
            <person name="Bechner M."/>
            <person name="Bellec A."/>
            <person name="Berger A."/>
            <person name="Berges H."/>
            <person name="Bidwell S."/>
            <person name="Bisseling T."/>
            <person name="Choisne N."/>
            <person name="Couloux A."/>
            <person name="Denny R."/>
            <person name="Deshpande S."/>
            <person name="Dai X."/>
            <person name="Doyle J.J."/>
            <person name="Dudez A.M."/>
            <person name="Farmer A.D."/>
            <person name="Fouteau S."/>
            <person name="Franken C."/>
            <person name="Gibelin C."/>
            <person name="Gish J."/>
            <person name="Goldstein S."/>
            <person name="Gonzalez A.J."/>
            <person name="Green P.J."/>
            <person name="Hallab A."/>
            <person name="Hartog M."/>
            <person name="Hua A."/>
            <person name="Humphray S.J."/>
            <person name="Jeong D.H."/>
            <person name="Jing Y."/>
            <person name="Jocker A."/>
            <person name="Kenton S.M."/>
            <person name="Kim D.J."/>
            <person name="Klee K."/>
            <person name="Lai H."/>
            <person name="Lang C."/>
            <person name="Lin S."/>
            <person name="Macmil S.L."/>
            <person name="Magdelenat G."/>
            <person name="Matthews L."/>
            <person name="McCorrison J."/>
            <person name="Monaghan E.L."/>
            <person name="Mun J.H."/>
            <person name="Najar F.Z."/>
            <person name="Nicholson C."/>
            <person name="Noirot C."/>
            <person name="O'Bleness M."/>
            <person name="Paule C.R."/>
            <person name="Poulain J."/>
            <person name="Prion F."/>
            <person name="Qin B."/>
            <person name="Qu C."/>
            <person name="Retzel E.F."/>
            <person name="Riddle C."/>
            <person name="Sallet E."/>
            <person name="Samain S."/>
            <person name="Samson N."/>
            <person name="Sanders I."/>
            <person name="Saurat O."/>
            <person name="Scarpelli C."/>
            <person name="Schiex T."/>
            <person name="Segurens B."/>
            <person name="Severin A.J."/>
            <person name="Sherrier D.J."/>
            <person name="Shi R."/>
            <person name="Sims S."/>
            <person name="Singer S.R."/>
            <person name="Sinharoy S."/>
            <person name="Sterck L."/>
            <person name="Viollet A."/>
            <person name="Wang B.B."/>
            <person name="Wang K."/>
            <person name="Wang M."/>
            <person name="Wang X."/>
            <person name="Warfsmann J."/>
            <person name="Weissenbach J."/>
            <person name="White D.D."/>
            <person name="White J.D."/>
            <person name="Wiley G.B."/>
            <person name="Wincker P."/>
            <person name="Xing Y."/>
            <person name="Yang L."/>
            <person name="Yao Z."/>
            <person name="Ying F."/>
            <person name="Zhai J."/>
            <person name="Zhou L."/>
            <person name="Zuber A."/>
            <person name="Denarie J."/>
            <person name="Dixon R.A."/>
            <person name="May G.D."/>
            <person name="Schwartz D.C."/>
            <person name="Rogers J."/>
            <person name="Quetier F."/>
            <person name="Town C.D."/>
            <person name="Roe B.A."/>
        </authorList>
    </citation>
    <scope>NUCLEOTIDE SEQUENCE [LARGE SCALE GENOMIC DNA]</scope>
    <source>
        <strain evidence="1">A17</strain>
        <strain evidence="2 3">cv. Jemalong A17</strain>
    </source>
</reference>
<organism evidence="1 3">
    <name type="scientific">Medicago truncatula</name>
    <name type="common">Barrel medic</name>
    <name type="synonym">Medicago tribuloides</name>
    <dbReference type="NCBI Taxonomy" id="3880"/>
    <lineage>
        <taxon>Eukaryota</taxon>
        <taxon>Viridiplantae</taxon>
        <taxon>Streptophyta</taxon>
        <taxon>Embryophyta</taxon>
        <taxon>Tracheophyta</taxon>
        <taxon>Spermatophyta</taxon>
        <taxon>Magnoliopsida</taxon>
        <taxon>eudicotyledons</taxon>
        <taxon>Gunneridae</taxon>
        <taxon>Pentapetalae</taxon>
        <taxon>rosids</taxon>
        <taxon>fabids</taxon>
        <taxon>Fabales</taxon>
        <taxon>Fabaceae</taxon>
        <taxon>Papilionoideae</taxon>
        <taxon>50 kb inversion clade</taxon>
        <taxon>NPAAA clade</taxon>
        <taxon>Hologalegina</taxon>
        <taxon>IRL clade</taxon>
        <taxon>Trifolieae</taxon>
        <taxon>Medicago</taxon>
    </lineage>
</organism>
<protein>
    <submittedName>
        <fullName evidence="1 2">Uncharacterized protein</fullName>
    </submittedName>
</protein>
<dbReference type="EnsemblPlants" id="KEH21481">
    <property type="protein sequence ID" value="KEH21481"/>
    <property type="gene ID" value="MTR_7g406770"/>
</dbReference>
<name>A0A072TWC8_MEDTR</name>
<dbReference type="AlphaFoldDB" id="A0A072TWC8"/>
<sequence length="159" mass="18269">MRPMIKVVVTVVEERSRMKSMAGIREIAIRVLWENVVGFLRDLEEEEDDEVEDDEGNSLLELKRENVSLGLGLGLGFEEMEINWHRHRAPIVESPSVKQSRLDALEWSKEIQTDIPMRFVPHLGRVAANVLEWACLAMSTLRRYNHGLTTNPYALDKSL</sequence>
<reference evidence="2" key="3">
    <citation type="submission" date="2015-04" db="UniProtKB">
        <authorList>
            <consortium name="EnsemblPlants"/>
        </authorList>
    </citation>
    <scope>IDENTIFICATION</scope>
    <source>
        <strain evidence="2">cv. Jemalong A17</strain>
    </source>
</reference>
<dbReference type="HOGENOM" id="CLU_1663401_0_0_1"/>
<reference evidence="1 3" key="2">
    <citation type="journal article" date="2014" name="BMC Genomics">
        <title>An improved genome release (version Mt4.0) for the model legume Medicago truncatula.</title>
        <authorList>
            <person name="Tang H."/>
            <person name="Krishnakumar V."/>
            <person name="Bidwell S."/>
            <person name="Rosen B."/>
            <person name="Chan A."/>
            <person name="Zhou S."/>
            <person name="Gentzbittel L."/>
            <person name="Childs K.L."/>
            <person name="Yandell M."/>
            <person name="Gundlach H."/>
            <person name="Mayer K.F."/>
            <person name="Schwartz D.C."/>
            <person name="Town C.D."/>
        </authorList>
    </citation>
    <scope>GENOME REANNOTATION</scope>
    <source>
        <strain evidence="1">A17</strain>
        <strain evidence="2 3">cv. Jemalong A17</strain>
    </source>
</reference>
<dbReference type="Proteomes" id="UP000002051">
    <property type="component" value="Unassembled WGS sequence"/>
</dbReference>
<evidence type="ECO:0000313" key="2">
    <source>
        <dbReference type="EnsemblPlants" id="KEH21481"/>
    </source>
</evidence>
<keyword evidence="3" id="KW-1185">Reference proteome</keyword>